<evidence type="ECO:0000313" key="1">
    <source>
        <dbReference type="EMBL" id="BAJ64205.1"/>
    </source>
</evidence>
<dbReference type="KEGG" id="atm:ANT_21790"/>
<dbReference type="AlphaFoldDB" id="E8MXX4"/>
<dbReference type="InParanoid" id="E8MXX4"/>
<name>E8MXX4_ANATU</name>
<accession>E8MXX4</accession>
<gene>
    <name evidence="1" type="ordered locus">ANT_21790</name>
</gene>
<dbReference type="Proteomes" id="UP000008922">
    <property type="component" value="Chromosome"/>
</dbReference>
<dbReference type="STRING" id="926569.ANT_21790"/>
<dbReference type="HOGENOM" id="CLU_2406926_0_0_0"/>
<reference evidence="1 2" key="1">
    <citation type="submission" date="2010-12" db="EMBL/GenBank/DDBJ databases">
        <title>Whole genome sequence of Anaerolinea thermophila UNI-1.</title>
        <authorList>
            <person name="Narita-Yamada S."/>
            <person name="Kishi E."/>
            <person name="Watanabe Y."/>
            <person name="Takasaki K."/>
            <person name="Ankai A."/>
            <person name="Oguchi A."/>
            <person name="Fukui S."/>
            <person name="Takahashi M."/>
            <person name="Yashiro I."/>
            <person name="Hosoyama A."/>
            <person name="Sekiguchi Y."/>
            <person name="Hanada S."/>
            <person name="Fujita N."/>
        </authorList>
    </citation>
    <scope>NUCLEOTIDE SEQUENCE [LARGE SCALE GENOMIC DNA]</scope>
    <source>
        <strain evidence="2">DSM 14523 / JCM 11388 / NBRC 100420 / UNI-1</strain>
    </source>
</reference>
<proteinExistence type="predicted"/>
<sequence length="92" mass="10942">MKDTVKWRVYRIEDRSDLEAAMQLYQMKFGERPRRARVSEKAPEELLHLVREIPDLEIEVLRPILPRDVWLTHEEEQTVPQAQLSLFGEVEG</sequence>
<organism evidence="1 2">
    <name type="scientific">Anaerolinea thermophila (strain DSM 14523 / JCM 11388 / NBRC 100420 / UNI-1)</name>
    <dbReference type="NCBI Taxonomy" id="926569"/>
    <lineage>
        <taxon>Bacteria</taxon>
        <taxon>Bacillati</taxon>
        <taxon>Chloroflexota</taxon>
        <taxon>Anaerolineae</taxon>
        <taxon>Anaerolineales</taxon>
        <taxon>Anaerolineaceae</taxon>
        <taxon>Anaerolinea</taxon>
    </lineage>
</organism>
<dbReference type="EMBL" id="AP012029">
    <property type="protein sequence ID" value="BAJ64205.1"/>
    <property type="molecule type" value="Genomic_DNA"/>
</dbReference>
<protein>
    <submittedName>
        <fullName evidence="1">Uncharacterized protein</fullName>
    </submittedName>
</protein>
<dbReference type="RefSeq" id="WP_013560575.1">
    <property type="nucleotide sequence ID" value="NC_014960.1"/>
</dbReference>
<dbReference type="OrthoDB" id="172128at2"/>
<keyword evidence="2" id="KW-1185">Reference proteome</keyword>
<evidence type="ECO:0000313" key="2">
    <source>
        <dbReference type="Proteomes" id="UP000008922"/>
    </source>
</evidence>